<evidence type="ECO:0000313" key="8">
    <source>
        <dbReference type="Proteomes" id="UP000030854"/>
    </source>
</evidence>
<dbReference type="GO" id="GO:0003682">
    <property type="term" value="F:chromatin binding"/>
    <property type="evidence" value="ECO:0007669"/>
    <property type="project" value="TreeGrafter"/>
</dbReference>
<feature type="domain" description="CENP-T/Histone H4 histone fold" evidence="6">
    <location>
        <begin position="373"/>
        <end position="479"/>
    </location>
</feature>
<sequence length="486" mass="54948">MSVSSSQRRKLRQDSALRQAHIPSENRDLIFNKRQEEENQTQPSHQITPVNRTPNPDSRPDLRLTRRSLSKNAKSPGTSQNFGSLKPSISLTPHGRAAQRELYLRSGMTPAGGRRKSGRNQQRETPRDNLIALSRLLVTKSNLIIPKPRLSIGLRLDEEDDSFLLPPESTGLEDENITVKSVELARHAINELPNSRISRGSFGSISVSNNVYTDLNDVGIKDDVENSSYIGNFRRDDMTVLSNPENDDLLIDDTGILRFTNIERDRLSQIEQESSIRQRNLITEDNDDFVLKFPSRGSLGMPGTEEKIFAPDFEIEEPLDDKLPKNEMNLSFQDTSRVINVESDSQNSTIQDDGMGISETGLLRKNKNKLSKHGIPYPSLPAGVVKRLALTFAKTAGNRKPKINKETLEALMQATDWFFEQASDDLRAYAMHAGRKTIDDSDVVTLMRRQRQINSKTTPFFLAQKYLPRELIQELRMTANSSFKIM</sequence>
<dbReference type="EMBL" id="JNVN01001383">
    <property type="protein sequence ID" value="KHJ33515.1"/>
    <property type="molecule type" value="Genomic_DNA"/>
</dbReference>
<dbReference type="SUPFAM" id="SSF47113">
    <property type="entry name" value="Histone-fold"/>
    <property type="match status" value="1"/>
</dbReference>
<evidence type="ECO:0000256" key="1">
    <source>
        <dbReference type="ARBA" id="ARBA00004123"/>
    </source>
</evidence>
<dbReference type="CDD" id="cd22920">
    <property type="entry name" value="HFD_CENP-T"/>
    <property type="match status" value="1"/>
</dbReference>
<dbReference type="InterPro" id="IPR035425">
    <property type="entry name" value="CENP-T/H4_C"/>
</dbReference>
<dbReference type="GO" id="GO:0071821">
    <property type="term" value="C:FANCM-MHF complex"/>
    <property type="evidence" value="ECO:0007669"/>
    <property type="project" value="TreeGrafter"/>
</dbReference>
<dbReference type="GO" id="GO:0031297">
    <property type="term" value="P:replication fork processing"/>
    <property type="evidence" value="ECO:0007669"/>
    <property type="project" value="TreeGrafter"/>
</dbReference>
<evidence type="ECO:0000256" key="3">
    <source>
        <dbReference type="ARBA" id="ARBA00022454"/>
    </source>
</evidence>
<keyword evidence="3" id="KW-0158">Chromosome</keyword>
<comment type="subcellular location">
    <subcellularLocation>
        <location evidence="2">Chromosome</location>
    </subcellularLocation>
    <subcellularLocation>
        <location evidence="1">Nucleus</location>
    </subcellularLocation>
</comment>
<keyword evidence="4" id="KW-0539">Nucleus</keyword>
<dbReference type="GO" id="GO:0000712">
    <property type="term" value="P:resolution of meiotic recombination intermediates"/>
    <property type="evidence" value="ECO:0007669"/>
    <property type="project" value="TreeGrafter"/>
</dbReference>
<evidence type="ECO:0000313" key="7">
    <source>
        <dbReference type="EMBL" id="KHJ33515.1"/>
    </source>
</evidence>
<keyword evidence="8" id="KW-1185">Reference proteome</keyword>
<evidence type="ECO:0000259" key="6">
    <source>
        <dbReference type="Pfam" id="PF15511"/>
    </source>
</evidence>
<dbReference type="STRING" id="52586.A0A0B1P822"/>
<proteinExistence type="predicted"/>
<dbReference type="Pfam" id="PF15511">
    <property type="entry name" value="CENP-T_C"/>
    <property type="match status" value="1"/>
</dbReference>
<reference evidence="7 8" key="1">
    <citation type="journal article" date="2014" name="BMC Genomics">
        <title>Adaptive genomic structural variation in the grape powdery mildew pathogen, Erysiphe necator.</title>
        <authorList>
            <person name="Jones L."/>
            <person name="Riaz S."/>
            <person name="Morales-Cruz A."/>
            <person name="Amrine K.C."/>
            <person name="McGuire B."/>
            <person name="Gubler W.D."/>
            <person name="Walker M.A."/>
            <person name="Cantu D."/>
        </authorList>
    </citation>
    <scope>NUCLEOTIDE SEQUENCE [LARGE SCALE GENOMIC DNA]</scope>
    <source>
        <strain evidence="8">c</strain>
    </source>
</reference>
<feature type="region of interest" description="Disordered" evidence="5">
    <location>
        <begin position="104"/>
        <end position="127"/>
    </location>
</feature>
<feature type="compositionally biased region" description="Basic and acidic residues" evidence="5">
    <location>
        <begin position="24"/>
        <end position="37"/>
    </location>
</feature>
<protein>
    <submittedName>
        <fullName evidence="7">Putative histone-fold containing protein</fullName>
    </submittedName>
</protein>
<feature type="compositionally biased region" description="Polar residues" evidence="5">
    <location>
        <begin position="70"/>
        <end position="91"/>
    </location>
</feature>
<evidence type="ECO:0000256" key="2">
    <source>
        <dbReference type="ARBA" id="ARBA00004286"/>
    </source>
</evidence>
<comment type="caution">
    <text evidence="7">The sequence shown here is derived from an EMBL/GenBank/DDBJ whole genome shotgun (WGS) entry which is preliminary data.</text>
</comment>
<dbReference type="InterPro" id="IPR009072">
    <property type="entry name" value="Histone-fold"/>
</dbReference>
<dbReference type="PANTHER" id="PTHR22980:SF5">
    <property type="entry name" value="CENP-T_HISTONE H4 HISTONE FOLD DOMAIN-CONTAINING PROTEIN"/>
    <property type="match status" value="1"/>
</dbReference>
<dbReference type="PANTHER" id="PTHR22980">
    <property type="entry name" value="CORTISTATIN"/>
    <property type="match status" value="1"/>
</dbReference>
<gene>
    <name evidence="7" type="ORF">EV44_g5518</name>
</gene>
<feature type="compositionally biased region" description="Polar residues" evidence="5">
    <location>
        <begin position="40"/>
        <end position="56"/>
    </location>
</feature>
<dbReference type="FunFam" id="1.10.20.10:FF:000105">
    <property type="entry name" value="Inner kinetochore subunit cnp20"/>
    <property type="match status" value="1"/>
</dbReference>
<dbReference type="AlphaFoldDB" id="A0A0B1P822"/>
<dbReference type="HOGENOM" id="CLU_024001_1_0_1"/>
<dbReference type="Gene3D" id="1.10.20.10">
    <property type="entry name" value="Histone, subunit A"/>
    <property type="match status" value="1"/>
</dbReference>
<dbReference type="GO" id="GO:0046982">
    <property type="term" value="F:protein heterodimerization activity"/>
    <property type="evidence" value="ECO:0007669"/>
    <property type="project" value="InterPro"/>
</dbReference>
<feature type="region of interest" description="Disordered" evidence="5">
    <location>
        <begin position="1"/>
        <end position="91"/>
    </location>
</feature>
<evidence type="ECO:0000256" key="4">
    <source>
        <dbReference type="ARBA" id="ARBA00023242"/>
    </source>
</evidence>
<dbReference type="Proteomes" id="UP000030854">
    <property type="component" value="Unassembled WGS sequence"/>
</dbReference>
<evidence type="ECO:0000256" key="5">
    <source>
        <dbReference type="SAM" id="MobiDB-lite"/>
    </source>
</evidence>
<dbReference type="GO" id="GO:0005694">
    <property type="term" value="C:chromosome"/>
    <property type="evidence" value="ECO:0007669"/>
    <property type="project" value="UniProtKB-SubCell"/>
</dbReference>
<accession>A0A0B1P822</accession>
<organism evidence="7 8">
    <name type="scientific">Uncinula necator</name>
    <name type="common">Grape powdery mildew</name>
    <dbReference type="NCBI Taxonomy" id="52586"/>
    <lineage>
        <taxon>Eukaryota</taxon>
        <taxon>Fungi</taxon>
        <taxon>Dikarya</taxon>
        <taxon>Ascomycota</taxon>
        <taxon>Pezizomycotina</taxon>
        <taxon>Leotiomycetes</taxon>
        <taxon>Erysiphales</taxon>
        <taxon>Erysiphaceae</taxon>
        <taxon>Erysiphe</taxon>
    </lineage>
</organism>
<name>A0A0B1P822_UNCNE</name>
<dbReference type="OMA" id="DFPEMAN"/>